<dbReference type="InterPro" id="IPR030378">
    <property type="entry name" value="G_CP_dom"/>
</dbReference>
<feature type="binding site" evidence="10">
    <location>
        <position position="244"/>
    </location>
    <ligand>
        <name>Zn(2+)</name>
        <dbReference type="ChEBI" id="CHEBI:29105"/>
    </ligand>
</feature>
<dbReference type="InterPro" id="IPR004881">
    <property type="entry name" value="Ribosome_biogen_GTPase_RsgA"/>
</dbReference>
<evidence type="ECO:0000313" key="14">
    <source>
        <dbReference type="Proteomes" id="UP000824072"/>
    </source>
</evidence>
<organism evidence="13 14">
    <name type="scientific">Candidatus Pullichristensenella excrementigallinarum</name>
    <dbReference type="NCBI Taxonomy" id="2840907"/>
    <lineage>
        <taxon>Bacteria</taxon>
        <taxon>Bacillati</taxon>
        <taxon>Bacillota</taxon>
        <taxon>Clostridia</taxon>
        <taxon>Candidatus Pullichristensenella</taxon>
    </lineage>
</organism>
<dbReference type="Gene3D" id="1.10.40.50">
    <property type="entry name" value="Probable gtpase engc, domain 3"/>
    <property type="match status" value="1"/>
</dbReference>
<comment type="cofactor">
    <cofactor evidence="10">
        <name>Zn(2+)</name>
        <dbReference type="ChEBI" id="CHEBI:29105"/>
    </cofactor>
    <text evidence="10">Binds 1 zinc ion per subunit.</text>
</comment>
<feature type="binding site" evidence="10">
    <location>
        <begin position="163"/>
        <end position="171"/>
    </location>
    <ligand>
        <name>GTP</name>
        <dbReference type="ChEBI" id="CHEBI:37565"/>
    </ligand>
</feature>
<accession>A0A9D1IDP9</accession>
<evidence type="ECO:0000256" key="10">
    <source>
        <dbReference type="HAMAP-Rule" id="MF_01820"/>
    </source>
</evidence>
<comment type="caution">
    <text evidence="13">The sequence shown here is derived from an EMBL/GenBank/DDBJ whole genome shotgun (WGS) entry which is preliminary data.</text>
</comment>
<evidence type="ECO:0000256" key="7">
    <source>
        <dbReference type="ARBA" id="ARBA00022833"/>
    </source>
</evidence>
<dbReference type="EMBL" id="DVMU01000152">
    <property type="protein sequence ID" value="HIU34252.1"/>
    <property type="molecule type" value="Genomic_DNA"/>
</dbReference>
<dbReference type="NCBIfam" id="TIGR00157">
    <property type="entry name" value="ribosome small subunit-dependent GTPase A"/>
    <property type="match status" value="1"/>
</dbReference>
<dbReference type="EC" id="3.6.1.-" evidence="10"/>
<evidence type="ECO:0000256" key="6">
    <source>
        <dbReference type="ARBA" id="ARBA00022801"/>
    </source>
</evidence>
<evidence type="ECO:0000259" key="11">
    <source>
        <dbReference type="PROSITE" id="PS50936"/>
    </source>
</evidence>
<reference evidence="13" key="1">
    <citation type="submission" date="2020-10" db="EMBL/GenBank/DDBJ databases">
        <authorList>
            <person name="Gilroy R."/>
        </authorList>
    </citation>
    <scope>NUCLEOTIDE SEQUENCE</scope>
    <source>
        <strain evidence="13">ChiHcec3-11533</strain>
    </source>
</reference>
<evidence type="ECO:0000313" key="13">
    <source>
        <dbReference type="EMBL" id="HIU34252.1"/>
    </source>
</evidence>
<sequence length="292" mass="32859">MRGILLRGVGGFFYALDDAGEVHQLRAQAKIRRVRMKPLVGDWVEFEPRCGEEDGWLKSIEPRRNSLIRPPVANIDLVALVVATRSPDPDLMLIDRMLVTASRLQIRVRLVINKCDLDSALAEDIARQYRGAQVDPILVSAKTGEGIEQLRQALRGSVHAFSGQSGAGKSTLLNALYGLQLETGDLSRKIERGKNTTRHCELIPLQSGGMALDTPGFSLLETEVFDPVELQKAYPEFVPYEGECFFSPCYHDSEPKCRVLEAVKQGEIDPNRHARYRALLEETKQRWRERYG</sequence>
<dbReference type="InterPro" id="IPR027417">
    <property type="entry name" value="P-loop_NTPase"/>
</dbReference>
<feature type="binding site" evidence="10">
    <location>
        <position position="251"/>
    </location>
    <ligand>
        <name>Zn(2+)</name>
        <dbReference type="ChEBI" id="CHEBI:29105"/>
    </ligand>
</feature>
<evidence type="ECO:0000256" key="5">
    <source>
        <dbReference type="ARBA" id="ARBA00022741"/>
    </source>
</evidence>
<reference evidence="13" key="2">
    <citation type="journal article" date="2021" name="PeerJ">
        <title>Extensive microbial diversity within the chicken gut microbiome revealed by metagenomics and culture.</title>
        <authorList>
            <person name="Gilroy R."/>
            <person name="Ravi A."/>
            <person name="Getino M."/>
            <person name="Pursley I."/>
            <person name="Horton D.L."/>
            <person name="Alikhan N.F."/>
            <person name="Baker D."/>
            <person name="Gharbi K."/>
            <person name="Hall N."/>
            <person name="Watson M."/>
            <person name="Adriaenssens E.M."/>
            <person name="Foster-Nyarko E."/>
            <person name="Jarju S."/>
            <person name="Secka A."/>
            <person name="Antonio M."/>
            <person name="Oren A."/>
            <person name="Chaudhuri R.R."/>
            <person name="La Ragione R."/>
            <person name="Hildebrand F."/>
            <person name="Pallen M.J."/>
        </authorList>
    </citation>
    <scope>NUCLEOTIDE SEQUENCE</scope>
    <source>
        <strain evidence="13">ChiHcec3-11533</strain>
    </source>
</reference>
<dbReference type="PANTHER" id="PTHR32120">
    <property type="entry name" value="SMALL RIBOSOMAL SUBUNIT BIOGENESIS GTPASE RSGA"/>
    <property type="match status" value="1"/>
</dbReference>
<dbReference type="InterPro" id="IPR010914">
    <property type="entry name" value="RsgA_GTPase_dom"/>
</dbReference>
<dbReference type="InterPro" id="IPR031944">
    <property type="entry name" value="RsgA_N"/>
</dbReference>
<dbReference type="Pfam" id="PF16745">
    <property type="entry name" value="RsgA_N"/>
    <property type="match status" value="1"/>
</dbReference>
<dbReference type="CDD" id="cd01854">
    <property type="entry name" value="YjeQ_EngC"/>
    <property type="match status" value="1"/>
</dbReference>
<dbReference type="Gene3D" id="3.40.50.300">
    <property type="entry name" value="P-loop containing nucleotide triphosphate hydrolases"/>
    <property type="match status" value="1"/>
</dbReference>
<dbReference type="Proteomes" id="UP000824072">
    <property type="component" value="Unassembled WGS sequence"/>
</dbReference>
<evidence type="ECO:0000256" key="4">
    <source>
        <dbReference type="ARBA" id="ARBA00022730"/>
    </source>
</evidence>
<name>A0A9D1IDP9_9FIRM</name>
<keyword evidence="4 10" id="KW-0699">rRNA-binding</keyword>
<keyword evidence="5 10" id="KW-0547">Nucleotide-binding</keyword>
<dbReference type="GO" id="GO:0042274">
    <property type="term" value="P:ribosomal small subunit biogenesis"/>
    <property type="evidence" value="ECO:0007669"/>
    <property type="project" value="UniProtKB-UniRule"/>
</dbReference>
<dbReference type="GO" id="GO:0005525">
    <property type="term" value="F:GTP binding"/>
    <property type="evidence" value="ECO:0007669"/>
    <property type="project" value="UniProtKB-UniRule"/>
</dbReference>
<evidence type="ECO:0000256" key="1">
    <source>
        <dbReference type="ARBA" id="ARBA00022490"/>
    </source>
</evidence>
<dbReference type="SUPFAM" id="SSF50249">
    <property type="entry name" value="Nucleic acid-binding proteins"/>
    <property type="match status" value="1"/>
</dbReference>
<dbReference type="PANTHER" id="PTHR32120:SF11">
    <property type="entry name" value="SMALL RIBOSOMAL SUBUNIT BIOGENESIS GTPASE RSGA 1, MITOCHONDRIAL-RELATED"/>
    <property type="match status" value="1"/>
</dbReference>
<dbReference type="GO" id="GO:0019843">
    <property type="term" value="F:rRNA binding"/>
    <property type="evidence" value="ECO:0007669"/>
    <property type="project" value="UniProtKB-KW"/>
</dbReference>
<feature type="domain" description="EngC GTPase" evidence="11">
    <location>
        <begin position="73"/>
        <end position="218"/>
    </location>
</feature>
<keyword evidence="1 10" id="KW-0963">Cytoplasm</keyword>
<feature type="binding site" evidence="10">
    <location>
        <begin position="113"/>
        <end position="116"/>
    </location>
    <ligand>
        <name>GTP</name>
        <dbReference type="ChEBI" id="CHEBI:37565"/>
    </ligand>
</feature>
<dbReference type="HAMAP" id="MF_01820">
    <property type="entry name" value="GTPase_RsgA"/>
    <property type="match status" value="1"/>
</dbReference>
<feature type="domain" description="CP-type G" evidence="12">
    <location>
        <begin position="64"/>
        <end position="220"/>
    </location>
</feature>
<proteinExistence type="inferred from homology"/>
<dbReference type="SUPFAM" id="SSF52540">
    <property type="entry name" value="P-loop containing nucleoside triphosphate hydrolases"/>
    <property type="match status" value="1"/>
</dbReference>
<dbReference type="GO" id="GO:0046872">
    <property type="term" value="F:metal ion binding"/>
    <property type="evidence" value="ECO:0007669"/>
    <property type="project" value="UniProtKB-KW"/>
</dbReference>
<dbReference type="InterPro" id="IPR012340">
    <property type="entry name" value="NA-bd_OB-fold"/>
</dbReference>
<evidence type="ECO:0000256" key="8">
    <source>
        <dbReference type="ARBA" id="ARBA00022884"/>
    </source>
</evidence>
<evidence type="ECO:0000259" key="12">
    <source>
        <dbReference type="PROSITE" id="PS51721"/>
    </source>
</evidence>
<keyword evidence="9 10" id="KW-0342">GTP-binding</keyword>
<evidence type="ECO:0000256" key="2">
    <source>
        <dbReference type="ARBA" id="ARBA00022517"/>
    </source>
</evidence>
<keyword evidence="7 10" id="KW-0862">Zinc</keyword>
<dbReference type="GO" id="GO:0003924">
    <property type="term" value="F:GTPase activity"/>
    <property type="evidence" value="ECO:0007669"/>
    <property type="project" value="UniProtKB-UniRule"/>
</dbReference>
<dbReference type="Pfam" id="PF03193">
    <property type="entry name" value="RsgA_GTPase"/>
    <property type="match status" value="1"/>
</dbReference>
<dbReference type="Gene3D" id="2.40.50.140">
    <property type="entry name" value="Nucleic acid-binding proteins"/>
    <property type="match status" value="1"/>
</dbReference>
<dbReference type="PROSITE" id="PS51721">
    <property type="entry name" value="G_CP"/>
    <property type="match status" value="1"/>
</dbReference>
<dbReference type="PROSITE" id="PS50936">
    <property type="entry name" value="ENGC_GTPASE"/>
    <property type="match status" value="1"/>
</dbReference>
<comment type="similarity">
    <text evidence="10">Belongs to the TRAFAC class YlqF/YawG GTPase family. RsgA subfamily.</text>
</comment>
<feature type="binding site" evidence="10">
    <location>
        <position position="249"/>
    </location>
    <ligand>
        <name>Zn(2+)</name>
        <dbReference type="ChEBI" id="CHEBI:29105"/>
    </ligand>
</feature>
<comment type="subunit">
    <text evidence="10">Monomer. Associates with 30S ribosomal subunit, binds 16S rRNA.</text>
</comment>
<keyword evidence="8 10" id="KW-0694">RNA-binding</keyword>
<comment type="function">
    <text evidence="10">One of several proteins that assist in the late maturation steps of the functional core of the 30S ribosomal subunit. Helps release RbfA from mature subunits. May play a role in the assembly of ribosomal proteins into the subunit. Circularly permuted GTPase that catalyzes slow GTP hydrolysis, GTPase activity is stimulated by the 30S ribosomal subunit.</text>
</comment>
<keyword evidence="6 10" id="KW-0378">Hydrolase</keyword>
<evidence type="ECO:0000256" key="3">
    <source>
        <dbReference type="ARBA" id="ARBA00022723"/>
    </source>
</evidence>
<dbReference type="GO" id="GO:0005737">
    <property type="term" value="C:cytoplasm"/>
    <property type="evidence" value="ECO:0007669"/>
    <property type="project" value="UniProtKB-SubCell"/>
</dbReference>
<feature type="binding site" evidence="10">
    <location>
        <position position="257"/>
    </location>
    <ligand>
        <name>Zn(2+)</name>
        <dbReference type="ChEBI" id="CHEBI:29105"/>
    </ligand>
</feature>
<protein>
    <recommendedName>
        <fullName evidence="10">Small ribosomal subunit biogenesis GTPase RsgA</fullName>
        <ecNumber evidence="10">3.6.1.-</ecNumber>
    </recommendedName>
</protein>
<dbReference type="AlphaFoldDB" id="A0A9D1IDP9"/>
<comment type="subcellular location">
    <subcellularLocation>
        <location evidence="10">Cytoplasm</location>
    </subcellularLocation>
</comment>
<keyword evidence="2 10" id="KW-0690">Ribosome biogenesis</keyword>
<gene>
    <name evidence="10 13" type="primary">rsgA</name>
    <name evidence="13" type="ORF">IAB02_06790</name>
</gene>
<evidence type="ECO:0000256" key="9">
    <source>
        <dbReference type="ARBA" id="ARBA00023134"/>
    </source>
</evidence>
<keyword evidence="3 10" id="KW-0479">Metal-binding</keyword>